<evidence type="ECO:0000313" key="3">
    <source>
        <dbReference type="Proteomes" id="UP000325292"/>
    </source>
</evidence>
<dbReference type="Proteomes" id="UP000325292">
    <property type="component" value="Chromosome"/>
</dbReference>
<protein>
    <submittedName>
        <fullName evidence="2">Uncharacterized protein</fullName>
    </submittedName>
</protein>
<reference evidence="2 3" key="1">
    <citation type="journal article" date="2019" name="Sci. Rep.">
        <title>Sulfobacillus thermotolerans: new insights into resistance and metabolic capacities of acidophilic chemolithotrophs.</title>
        <authorList>
            <person name="Panyushkina A.E."/>
            <person name="Babenko V.V."/>
            <person name="Nikitina A.S."/>
            <person name="Selezneva O.V."/>
            <person name="Tsaplina I.A."/>
            <person name="Letarova M.A."/>
            <person name="Kostryukova E.S."/>
            <person name="Letarov A.V."/>
        </authorList>
    </citation>
    <scope>NUCLEOTIDE SEQUENCE [LARGE SCALE GENOMIC DNA]</scope>
    <source>
        <strain evidence="2 3">Kr1</strain>
    </source>
</reference>
<feature type="transmembrane region" description="Helical" evidence="1">
    <location>
        <begin position="192"/>
        <end position="213"/>
    </location>
</feature>
<keyword evidence="1" id="KW-0812">Transmembrane</keyword>
<gene>
    <name evidence="2" type="ORF">BXT84_12715</name>
</gene>
<evidence type="ECO:0000256" key="1">
    <source>
        <dbReference type="SAM" id="Phobius"/>
    </source>
</evidence>
<sequence>MFTHHARLTVGRVYTDRTTALGVPLLFWGTGVLGILVGLWRLARESRRLVHGQVGTGSVIAVVHLFTLAGFTMVMMGALYQLTSVLLNCDPVPAWRAWVQWAFYVAGVSCFVTGMAGNHFVWIVAGGVGLVVGIGAFLANMAGRFRRRTTWNITTLYVTSGEVYLALVVIWGALLVWGYVGGPDMDAQIPVHLTLALGGWFGFIVAGASLRLWAMFGPRHREPRYWLVTWLSGNMAIFGLILGHLVNNRVLVGIGWVVQIGAVGGYIADVVRAGLFDRKLVKQPVLFTAVPATAFLVIFEGMGTVAVITGNNFWWIGALLAYSLGWVGLNFIMFSQKLIPFLVWLHRYAHVHNRGKMPRLDDIWRPWWAYPLGIMATLGVGGVVLGALLGVSRVINWGSWTEALAWIGWIVAGVLAVAGPHRRSQ</sequence>
<feature type="transmembrane region" description="Helical" evidence="1">
    <location>
        <begin position="314"/>
        <end position="346"/>
    </location>
</feature>
<feature type="transmembrane region" description="Helical" evidence="1">
    <location>
        <begin position="225"/>
        <end position="246"/>
    </location>
</feature>
<feature type="transmembrane region" description="Helical" evidence="1">
    <location>
        <begin position="120"/>
        <end position="142"/>
    </location>
</feature>
<keyword evidence="1" id="KW-1133">Transmembrane helix</keyword>
<feature type="transmembrane region" description="Helical" evidence="1">
    <location>
        <begin position="252"/>
        <end position="273"/>
    </location>
</feature>
<dbReference type="EMBL" id="CP019454">
    <property type="protein sequence ID" value="AUW94703.1"/>
    <property type="molecule type" value="Genomic_DNA"/>
</dbReference>
<proteinExistence type="predicted"/>
<name>A0ABM6RTP3_9FIRM</name>
<accession>A0ABM6RTP3</accession>
<feature type="transmembrane region" description="Helical" evidence="1">
    <location>
        <begin position="285"/>
        <end position="308"/>
    </location>
</feature>
<feature type="transmembrane region" description="Helical" evidence="1">
    <location>
        <begin position="94"/>
        <end position="114"/>
    </location>
</feature>
<organism evidence="2 3">
    <name type="scientific">Sulfobacillus thermotolerans</name>
    <dbReference type="NCBI Taxonomy" id="338644"/>
    <lineage>
        <taxon>Bacteria</taxon>
        <taxon>Bacillati</taxon>
        <taxon>Bacillota</taxon>
        <taxon>Clostridia</taxon>
        <taxon>Eubacteriales</taxon>
        <taxon>Clostridiales Family XVII. Incertae Sedis</taxon>
        <taxon>Sulfobacillus</taxon>
    </lineage>
</organism>
<feature type="transmembrane region" description="Helical" evidence="1">
    <location>
        <begin position="60"/>
        <end position="82"/>
    </location>
</feature>
<keyword evidence="3" id="KW-1185">Reference proteome</keyword>
<feature type="transmembrane region" description="Helical" evidence="1">
    <location>
        <begin position="403"/>
        <end position="420"/>
    </location>
</feature>
<keyword evidence="1" id="KW-0472">Membrane</keyword>
<evidence type="ECO:0000313" key="2">
    <source>
        <dbReference type="EMBL" id="AUW94703.1"/>
    </source>
</evidence>
<feature type="transmembrane region" description="Helical" evidence="1">
    <location>
        <begin position="21"/>
        <end position="40"/>
    </location>
</feature>
<feature type="transmembrane region" description="Helical" evidence="1">
    <location>
        <begin position="163"/>
        <end position="180"/>
    </location>
</feature>
<feature type="transmembrane region" description="Helical" evidence="1">
    <location>
        <begin position="367"/>
        <end position="391"/>
    </location>
</feature>